<accession>A0A6L2Q3L6</accession>
<reference evidence="3" key="1">
    <citation type="submission" date="2020-01" db="EMBL/GenBank/DDBJ databases">
        <title>Draft genome sequence of the Termite Coptotermes fromosanus.</title>
        <authorList>
            <person name="Itakura S."/>
            <person name="Yosikawa Y."/>
            <person name="Umezawa K."/>
        </authorList>
    </citation>
    <scope>NUCLEOTIDE SEQUENCE [LARGE SCALE GENOMIC DNA]</scope>
</reference>
<evidence type="ECO:0000313" key="2">
    <source>
        <dbReference type="EMBL" id="GFG39501.1"/>
    </source>
</evidence>
<feature type="region of interest" description="Disordered" evidence="1">
    <location>
        <begin position="16"/>
        <end position="39"/>
    </location>
</feature>
<comment type="caution">
    <text evidence="2">The sequence shown here is derived from an EMBL/GenBank/DDBJ whole genome shotgun (WGS) entry which is preliminary data.</text>
</comment>
<dbReference type="Proteomes" id="UP000502823">
    <property type="component" value="Unassembled WGS sequence"/>
</dbReference>
<evidence type="ECO:0000313" key="3">
    <source>
        <dbReference type="Proteomes" id="UP000502823"/>
    </source>
</evidence>
<proteinExistence type="predicted"/>
<sequence length="100" mass="11319">MNSILSLKPCCHTSSLSRTRGSTFRRQSASTSRSTRNACHWKRKGGAKRSYSCCNLRSRSRAMDRLDKRVPARVFVTRNRQRVFVVAFCHGLAVDSKPDG</sequence>
<feature type="compositionally biased region" description="Low complexity" evidence="1">
    <location>
        <begin position="22"/>
        <end position="36"/>
    </location>
</feature>
<feature type="non-terminal residue" evidence="2">
    <location>
        <position position="1"/>
    </location>
</feature>
<dbReference type="EMBL" id="BLKM01000905">
    <property type="protein sequence ID" value="GFG39501.1"/>
    <property type="molecule type" value="Genomic_DNA"/>
</dbReference>
<keyword evidence="3" id="KW-1185">Reference proteome</keyword>
<dbReference type="AlphaFoldDB" id="A0A6L2Q3L6"/>
<evidence type="ECO:0000256" key="1">
    <source>
        <dbReference type="SAM" id="MobiDB-lite"/>
    </source>
</evidence>
<protein>
    <submittedName>
        <fullName evidence="2">Uncharacterized protein</fullName>
    </submittedName>
</protein>
<name>A0A6L2Q3L6_COPFO</name>
<organism evidence="2 3">
    <name type="scientific">Coptotermes formosanus</name>
    <name type="common">Formosan subterranean termite</name>
    <dbReference type="NCBI Taxonomy" id="36987"/>
    <lineage>
        <taxon>Eukaryota</taxon>
        <taxon>Metazoa</taxon>
        <taxon>Ecdysozoa</taxon>
        <taxon>Arthropoda</taxon>
        <taxon>Hexapoda</taxon>
        <taxon>Insecta</taxon>
        <taxon>Pterygota</taxon>
        <taxon>Neoptera</taxon>
        <taxon>Polyneoptera</taxon>
        <taxon>Dictyoptera</taxon>
        <taxon>Blattodea</taxon>
        <taxon>Blattoidea</taxon>
        <taxon>Termitoidae</taxon>
        <taxon>Rhinotermitidae</taxon>
        <taxon>Coptotermes</taxon>
    </lineage>
</organism>
<dbReference type="InParanoid" id="A0A6L2Q3L6"/>
<gene>
    <name evidence="2" type="ORF">Cfor_00496</name>
</gene>